<evidence type="ECO:0000256" key="1">
    <source>
        <dbReference type="SAM" id="MobiDB-lite"/>
    </source>
</evidence>
<keyword evidence="4" id="KW-1185">Reference proteome</keyword>
<proteinExistence type="predicted"/>
<organism evidence="3 4">
    <name type="scientific">Phyllosticta citribraziliensis</name>
    <dbReference type="NCBI Taxonomy" id="989973"/>
    <lineage>
        <taxon>Eukaryota</taxon>
        <taxon>Fungi</taxon>
        <taxon>Dikarya</taxon>
        <taxon>Ascomycota</taxon>
        <taxon>Pezizomycotina</taxon>
        <taxon>Dothideomycetes</taxon>
        <taxon>Dothideomycetes incertae sedis</taxon>
        <taxon>Botryosphaeriales</taxon>
        <taxon>Phyllostictaceae</taxon>
        <taxon>Phyllosticta</taxon>
    </lineage>
</organism>
<sequence length="185" mass="20154">MHAACTRAAPSSSALPFLLSLSRILPALPHRIDVNTCATTPHRQCNNPHPGAQSNPLNTAQKKKKKKLSEKKSTEKTGIAHPSPVGQSVNTDITTTLCNPTQPARESAISLARSRGRRWGPLHVCLCPRCGGRRVRASGANDQRAKRVTTSVQRVLFPRLHLLGGRVVGARVCPMRLRRVVSGKW</sequence>
<feature type="signal peptide" evidence="2">
    <location>
        <begin position="1"/>
        <end position="29"/>
    </location>
</feature>
<dbReference type="GeneID" id="92037002"/>
<gene>
    <name evidence="3" type="ORF">J3D65DRAFT_7036</name>
</gene>
<keyword evidence="2" id="KW-0732">Signal</keyword>
<accession>A0ABR1M8B5</accession>
<feature type="chain" id="PRO_5045358209" description="Secreted protein" evidence="2">
    <location>
        <begin position="30"/>
        <end position="185"/>
    </location>
</feature>
<evidence type="ECO:0000313" key="4">
    <source>
        <dbReference type="Proteomes" id="UP001360953"/>
    </source>
</evidence>
<comment type="caution">
    <text evidence="3">The sequence shown here is derived from an EMBL/GenBank/DDBJ whole genome shotgun (WGS) entry which is preliminary data.</text>
</comment>
<protein>
    <recommendedName>
        <fullName evidence="5">Secreted protein</fullName>
    </recommendedName>
</protein>
<dbReference type="EMBL" id="JBBPEH010000001">
    <property type="protein sequence ID" value="KAK7544120.1"/>
    <property type="molecule type" value="Genomic_DNA"/>
</dbReference>
<name>A0ABR1M8B5_9PEZI</name>
<reference evidence="3 4" key="1">
    <citation type="submission" date="2024-04" db="EMBL/GenBank/DDBJ databases">
        <title>Phyllosticta paracitricarpa is synonymous to the EU quarantine fungus P. citricarpa based on phylogenomic analyses.</title>
        <authorList>
            <consortium name="Lawrence Berkeley National Laboratory"/>
            <person name="Van ingen-buijs V.A."/>
            <person name="Van westerhoven A.C."/>
            <person name="Haridas S."/>
            <person name="Skiadas P."/>
            <person name="Martin F."/>
            <person name="Groenewald J.Z."/>
            <person name="Crous P.W."/>
            <person name="Seidl M.F."/>
        </authorList>
    </citation>
    <scope>NUCLEOTIDE SEQUENCE [LARGE SCALE GENOMIC DNA]</scope>
    <source>
        <strain evidence="3 4">CPC 17464</strain>
    </source>
</reference>
<evidence type="ECO:0000256" key="2">
    <source>
        <dbReference type="SAM" id="SignalP"/>
    </source>
</evidence>
<feature type="compositionally biased region" description="Polar residues" evidence="1">
    <location>
        <begin position="39"/>
        <end position="60"/>
    </location>
</feature>
<evidence type="ECO:0008006" key="5">
    <source>
        <dbReference type="Google" id="ProtNLM"/>
    </source>
</evidence>
<dbReference type="Proteomes" id="UP001360953">
    <property type="component" value="Unassembled WGS sequence"/>
</dbReference>
<evidence type="ECO:0000313" key="3">
    <source>
        <dbReference type="EMBL" id="KAK7544120.1"/>
    </source>
</evidence>
<dbReference type="RefSeq" id="XP_066659355.1">
    <property type="nucleotide sequence ID" value="XM_066804096.1"/>
</dbReference>
<feature type="region of interest" description="Disordered" evidence="1">
    <location>
        <begin position="39"/>
        <end position="91"/>
    </location>
</feature>